<feature type="domain" description="SET" evidence="11">
    <location>
        <begin position="580"/>
        <end position="695"/>
    </location>
</feature>
<keyword evidence="6" id="KW-0156">Chromatin regulator</keyword>
<dbReference type="Pfam" id="PF18118">
    <property type="entry name" value="PRC2_HTH_1"/>
    <property type="match status" value="1"/>
</dbReference>
<reference evidence="14" key="1">
    <citation type="submission" date="2025-08" db="UniProtKB">
        <authorList>
            <consortium name="RefSeq"/>
        </authorList>
    </citation>
    <scope>IDENTIFICATION</scope>
</reference>
<dbReference type="InterPro" id="IPR041355">
    <property type="entry name" value="Pre-SET_CXC"/>
</dbReference>
<evidence type="ECO:0000259" key="11">
    <source>
        <dbReference type="PROSITE" id="PS50280"/>
    </source>
</evidence>
<evidence type="ECO:0000259" key="12">
    <source>
        <dbReference type="PROSITE" id="PS51633"/>
    </source>
</evidence>
<evidence type="ECO:0000313" key="13">
    <source>
        <dbReference type="Proteomes" id="UP001652625"/>
    </source>
</evidence>
<dbReference type="SMART" id="SM00317">
    <property type="entry name" value="SET"/>
    <property type="match status" value="1"/>
</dbReference>
<dbReference type="Pfam" id="PF00856">
    <property type="entry name" value="SET"/>
    <property type="match status" value="1"/>
</dbReference>
<dbReference type="PROSITE" id="PS51633">
    <property type="entry name" value="CXC"/>
    <property type="match status" value="1"/>
</dbReference>
<organism evidence="13 14">
    <name type="scientific">Hydra vulgaris</name>
    <name type="common">Hydra</name>
    <name type="synonym">Hydra attenuata</name>
    <dbReference type="NCBI Taxonomy" id="6087"/>
    <lineage>
        <taxon>Eukaryota</taxon>
        <taxon>Metazoa</taxon>
        <taxon>Cnidaria</taxon>
        <taxon>Hydrozoa</taxon>
        <taxon>Hydroidolina</taxon>
        <taxon>Anthoathecata</taxon>
        <taxon>Aplanulata</taxon>
        <taxon>Hydridae</taxon>
        <taxon>Hydra</taxon>
    </lineage>
</organism>
<dbReference type="PANTHER" id="PTHR45747:SF4">
    <property type="entry name" value="HISTONE-LYSINE N-METHYLTRANSFERASE E(Z)"/>
    <property type="match status" value="1"/>
</dbReference>
<evidence type="ECO:0000256" key="7">
    <source>
        <dbReference type="ARBA" id="ARBA00023015"/>
    </source>
</evidence>
<keyword evidence="4" id="KW-0808">Transferase</keyword>
<dbReference type="InterPro" id="IPR041343">
    <property type="entry name" value="PRC2_HTH_1"/>
</dbReference>
<dbReference type="GeneID" id="100201207"/>
<dbReference type="Pfam" id="PF18264">
    <property type="entry name" value="preSET_CXC"/>
    <property type="match status" value="1"/>
</dbReference>
<dbReference type="Gene3D" id="2.170.270.10">
    <property type="entry name" value="SET domain"/>
    <property type="match status" value="1"/>
</dbReference>
<evidence type="ECO:0000256" key="8">
    <source>
        <dbReference type="ARBA" id="ARBA00023163"/>
    </source>
</evidence>
<proteinExistence type="predicted"/>
<protein>
    <recommendedName>
        <fullName evidence="2">[histone H3]-lysine(27) N-trimethyltransferase</fullName>
        <ecNumber evidence="2">2.1.1.356</ecNumber>
    </recommendedName>
</protein>
<keyword evidence="8" id="KW-0804">Transcription</keyword>
<keyword evidence="13" id="KW-1185">Reference proteome</keyword>
<comment type="subcellular location">
    <subcellularLocation>
        <location evidence="1">Nucleus</location>
    </subcellularLocation>
</comment>
<keyword evidence="9" id="KW-0539">Nucleus</keyword>
<dbReference type="SUPFAM" id="SSF82199">
    <property type="entry name" value="SET domain"/>
    <property type="match status" value="1"/>
</dbReference>
<dbReference type="InterPro" id="IPR045318">
    <property type="entry name" value="EZH1/2-like"/>
</dbReference>
<dbReference type="EC" id="2.1.1.356" evidence="2"/>
<dbReference type="RefSeq" id="XP_065656080.1">
    <property type="nucleotide sequence ID" value="XM_065800008.1"/>
</dbReference>
<dbReference type="PANTHER" id="PTHR45747">
    <property type="entry name" value="HISTONE-LYSINE N-METHYLTRANSFERASE E(Z)"/>
    <property type="match status" value="1"/>
</dbReference>
<evidence type="ECO:0000256" key="10">
    <source>
        <dbReference type="ARBA" id="ARBA00048568"/>
    </source>
</evidence>
<evidence type="ECO:0000256" key="1">
    <source>
        <dbReference type="ARBA" id="ARBA00004123"/>
    </source>
</evidence>
<evidence type="ECO:0000256" key="5">
    <source>
        <dbReference type="ARBA" id="ARBA00022691"/>
    </source>
</evidence>
<dbReference type="InterPro" id="IPR046341">
    <property type="entry name" value="SET_dom_sf"/>
</dbReference>
<accession>A0ABM4C3E9</accession>
<keyword evidence="3" id="KW-0489">Methyltransferase</keyword>
<evidence type="ECO:0000256" key="4">
    <source>
        <dbReference type="ARBA" id="ARBA00022679"/>
    </source>
</evidence>
<keyword evidence="5" id="KW-0949">S-adenosyl-L-methionine</keyword>
<feature type="domain" description="CXC" evidence="12">
    <location>
        <begin position="470"/>
        <end position="573"/>
    </location>
</feature>
<name>A0ABM4C3E9_HYDVU</name>
<dbReference type="InterPro" id="IPR048358">
    <property type="entry name" value="EZH1/2_MCSS"/>
</dbReference>
<dbReference type="Proteomes" id="UP001652625">
    <property type="component" value="Chromosome 06"/>
</dbReference>
<comment type="catalytic activity">
    <reaction evidence="10">
        <text>L-lysyl(27)-[histone H3] + 3 S-adenosyl-L-methionine = N(6),N(6),N(6)-trimethyl-L-lysyl(27)-[histone H3] + 3 S-adenosyl-L-homocysteine + 3 H(+)</text>
        <dbReference type="Rhea" id="RHEA:60292"/>
        <dbReference type="Rhea" id="RHEA-COMP:15535"/>
        <dbReference type="Rhea" id="RHEA-COMP:15548"/>
        <dbReference type="ChEBI" id="CHEBI:15378"/>
        <dbReference type="ChEBI" id="CHEBI:29969"/>
        <dbReference type="ChEBI" id="CHEBI:57856"/>
        <dbReference type="ChEBI" id="CHEBI:59789"/>
        <dbReference type="ChEBI" id="CHEBI:61961"/>
        <dbReference type="EC" id="2.1.1.356"/>
    </reaction>
</comment>
<dbReference type="InterPro" id="IPR001214">
    <property type="entry name" value="SET_dom"/>
</dbReference>
<keyword evidence="7" id="KW-0805">Transcription regulation</keyword>
<dbReference type="SMART" id="SM01114">
    <property type="entry name" value="CXC"/>
    <property type="match status" value="1"/>
</dbReference>
<dbReference type="InterPro" id="IPR026489">
    <property type="entry name" value="CXC_dom"/>
</dbReference>
<dbReference type="InterPro" id="IPR033467">
    <property type="entry name" value="Tesmin/TSO1-like_CXC"/>
</dbReference>
<gene>
    <name evidence="14" type="primary">LOC100201207</name>
</gene>
<dbReference type="PROSITE" id="PS50280">
    <property type="entry name" value="SET"/>
    <property type="match status" value="1"/>
</dbReference>
<dbReference type="Pfam" id="PF21358">
    <property type="entry name" value="Ezh2_MCSS"/>
    <property type="match status" value="1"/>
</dbReference>
<evidence type="ECO:0000256" key="9">
    <source>
        <dbReference type="ARBA" id="ARBA00023242"/>
    </source>
</evidence>
<evidence type="ECO:0000256" key="6">
    <source>
        <dbReference type="ARBA" id="ARBA00022853"/>
    </source>
</evidence>
<evidence type="ECO:0000256" key="2">
    <source>
        <dbReference type="ARBA" id="ARBA00012186"/>
    </source>
</evidence>
<evidence type="ECO:0000313" key="14">
    <source>
        <dbReference type="RefSeq" id="XP_065656080.1"/>
    </source>
</evidence>
<sequence length="726" mass="83919">MNMQEDIEAKERHLDPAYLEKINHFKKVIQLEYVRICRRRKQNKTEEAKSIYKSSREELLNVLKKHQQILKEKKRESLTTIPVAIVTEASTRKAQVQSGFNYLSQNVTLQTIYSPPALPTMISWAPLQQNFIVDDETVLHNIPYMGEDVIDQDGQFIEELIKNYDGKVHTSSSLDSIMDDELFLELIKAGIVYQDEYRSSENYKEQFSDESLTKKLSNDLKFQTNDPSELLFDTIAHYFSEQGVTAKEVKQRYMLLKEKESSQPPAECTPNIDGPDVITTNRERTMHSYHTLFCRRCYKYDCFLHAVRPGPVKVQRKQLMDIQNIEPCGENCYMHLERSLTIQDTKDLPKSLPETDRNEDTKMKKFKRKKSFNKAETSVEVLAPVKSIYLIEDTNDEPWTSSDLSMFRVLIKNFPNNYCTIAQLLNYSHTCKQIYRHAMLEPRDENPSSDVMTPPTKKKKQTVRSWANHCKKVQMKKENSASMLIGYYPCEHPGQPCNASCPCIFNHNFCEKFCQCSLDCQNRFPGCRCKAQCCTKACPCYLAVRECDPDICKTCGADNFEVESHESSCKNVGLQRSWRMNLLLAPSDIAGWGIYLKNDVTKNTLISEYCGELISQDEAERRGKVYDKTMCSFLFNLNHEFVVDATRKGNKIRFANHSINPNCYAKVMMVNGDHRIGIFAKRNIVTGEELFFDYRYGPTDSLRYVGIEKDTRFPDSSTGVAKKWTV</sequence>
<evidence type="ECO:0000256" key="3">
    <source>
        <dbReference type="ARBA" id="ARBA00022603"/>
    </source>
</evidence>